<organism evidence="1 2">
    <name type="scientific">Rhodonia placenta</name>
    <dbReference type="NCBI Taxonomy" id="104341"/>
    <lineage>
        <taxon>Eukaryota</taxon>
        <taxon>Fungi</taxon>
        <taxon>Dikarya</taxon>
        <taxon>Basidiomycota</taxon>
        <taxon>Agaricomycotina</taxon>
        <taxon>Agaricomycetes</taxon>
        <taxon>Polyporales</taxon>
        <taxon>Adustoporiaceae</taxon>
        <taxon>Rhodonia</taxon>
    </lineage>
</organism>
<reference evidence="1" key="1">
    <citation type="submission" date="2020-11" db="EMBL/GenBank/DDBJ databases">
        <authorList>
            <person name="Koelle M."/>
            <person name="Horta M.A.C."/>
            <person name="Nowrousian M."/>
            <person name="Ohm R.A."/>
            <person name="Benz P."/>
            <person name="Pilgard A."/>
        </authorList>
    </citation>
    <scope>NUCLEOTIDE SEQUENCE</scope>
    <source>
        <strain evidence="1">FPRL280</strain>
    </source>
</reference>
<accession>A0A8H7U1B4</accession>
<dbReference type="EMBL" id="JADOXO010000144">
    <property type="protein sequence ID" value="KAF9811762.1"/>
    <property type="molecule type" value="Genomic_DNA"/>
</dbReference>
<evidence type="ECO:0000313" key="2">
    <source>
        <dbReference type="Proteomes" id="UP000639403"/>
    </source>
</evidence>
<proteinExistence type="predicted"/>
<comment type="caution">
    <text evidence="1">The sequence shown here is derived from an EMBL/GenBank/DDBJ whole genome shotgun (WGS) entry which is preliminary data.</text>
</comment>
<evidence type="ECO:0000313" key="1">
    <source>
        <dbReference type="EMBL" id="KAF9811762.1"/>
    </source>
</evidence>
<name>A0A8H7U1B4_9APHY</name>
<reference evidence="1" key="2">
    <citation type="journal article" name="Front. Microbiol.">
        <title>Degradative Capacity of Two Strains of Rhodonia placenta: From Phenotype to Genotype.</title>
        <authorList>
            <person name="Kolle M."/>
            <person name="Horta M.A.C."/>
            <person name="Nowrousian M."/>
            <person name="Ohm R.A."/>
            <person name="Benz J.P."/>
            <person name="Pilgard A."/>
        </authorList>
    </citation>
    <scope>NUCLEOTIDE SEQUENCE</scope>
    <source>
        <strain evidence="1">FPRL280</strain>
    </source>
</reference>
<protein>
    <submittedName>
        <fullName evidence="1">Uncharacterized protein</fullName>
    </submittedName>
</protein>
<dbReference type="AlphaFoldDB" id="A0A8H7U1B4"/>
<sequence>MTAVSNPCGKSPRVYPWGSVCNLRLDENVWWKFSSCSIARLLRALPSLENLEFATADSHLANVEITGWWPLPSMNWFSMRDRHSTILVFFSKAIDTTVLSQLMLLQTDTVNVISLRPQNPCPFEFMVVKRPALALHERGTLGIEICDENWRVKVRLGLICSDETNSWTRYDSITDKDGNVRIVEDPAFEGGASSEAMAAYTAWKRSHQTRSDRQSTPEPQWPTLPQRWMTEVTARGRAYAEDARGVNDI</sequence>
<gene>
    <name evidence="1" type="ORF">IEO21_06452</name>
</gene>
<dbReference type="Proteomes" id="UP000639403">
    <property type="component" value="Unassembled WGS sequence"/>
</dbReference>